<dbReference type="FunFam" id="3.30.70.270:FF:000001">
    <property type="entry name" value="Diguanylate cyclase domain protein"/>
    <property type="match status" value="1"/>
</dbReference>
<dbReference type="EC" id="2.7.7.65" evidence="2"/>
<dbReference type="GO" id="GO:0052621">
    <property type="term" value="F:diguanylate cyclase activity"/>
    <property type="evidence" value="ECO:0007669"/>
    <property type="project" value="UniProtKB-EC"/>
</dbReference>
<feature type="transmembrane region" description="Helical" evidence="4">
    <location>
        <begin position="47"/>
        <end position="67"/>
    </location>
</feature>
<feature type="transmembrane region" description="Helical" evidence="4">
    <location>
        <begin position="136"/>
        <end position="154"/>
    </location>
</feature>
<keyword evidence="4" id="KW-0812">Transmembrane</keyword>
<dbReference type="Pfam" id="PF00990">
    <property type="entry name" value="GGDEF"/>
    <property type="match status" value="1"/>
</dbReference>
<comment type="cofactor">
    <cofactor evidence="1">
        <name>Mg(2+)</name>
        <dbReference type="ChEBI" id="CHEBI:18420"/>
    </cofactor>
</comment>
<dbReference type="EMBL" id="CP007029">
    <property type="protein sequence ID" value="AHE98372.1"/>
    <property type="molecule type" value="Genomic_DNA"/>
</dbReference>
<dbReference type="STRING" id="713585.THITH_08970"/>
<name>W0DM86_9GAMM</name>
<dbReference type="GO" id="GO:0005886">
    <property type="term" value="C:plasma membrane"/>
    <property type="evidence" value="ECO:0007669"/>
    <property type="project" value="TreeGrafter"/>
</dbReference>
<feature type="transmembrane region" description="Helical" evidence="4">
    <location>
        <begin position="79"/>
        <end position="95"/>
    </location>
</feature>
<dbReference type="PANTHER" id="PTHR45138:SF9">
    <property type="entry name" value="DIGUANYLATE CYCLASE DGCM-RELATED"/>
    <property type="match status" value="1"/>
</dbReference>
<gene>
    <name evidence="6" type="ORF">THITH_08970</name>
</gene>
<dbReference type="CDD" id="cd01949">
    <property type="entry name" value="GGDEF"/>
    <property type="match status" value="1"/>
</dbReference>
<dbReference type="PROSITE" id="PS50887">
    <property type="entry name" value="GGDEF"/>
    <property type="match status" value="1"/>
</dbReference>
<dbReference type="InterPro" id="IPR029787">
    <property type="entry name" value="Nucleotide_cyclase"/>
</dbReference>
<evidence type="ECO:0000256" key="3">
    <source>
        <dbReference type="ARBA" id="ARBA00034247"/>
    </source>
</evidence>
<sequence>MKREGITSIEQEEQRFRAVKRRVYRIALVVSALILLLSWVLRAPDDAFIAHAYLPLALVLAGLGIVAGTRAGPLEKVESAMFFVITALVLARLFWHFHLAGPLADQIMPLAAGHYWAVAALLVGCFVLFDRYRGLAAALAVLAVAVLIAFSGIARDLTGGAVPAEVLGYLLRVHLFLIVLVALASAATVLRDHHRRLLIRAEVLDQWANTDALTGLPNRRAAERVLRRRWLEAQRHERPMSVILLDLDHFKNVNDTYGHATGDRVLEGLGQRLTALLRESDFLARWGGEEFLIVAPETGVREAAHLAERCRAEITNEPIAGVDLTATFGVAEVGSGDDVDTLLARADAMLYAGKEGGRNRVVTAEEASEPSRVAG</sequence>
<protein>
    <recommendedName>
        <fullName evidence="2">diguanylate cyclase</fullName>
        <ecNumber evidence="2">2.7.7.65</ecNumber>
    </recommendedName>
</protein>
<dbReference type="Gene3D" id="3.30.70.270">
    <property type="match status" value="1"/>
</dbReference>
<dbReference type="SUPFAM" id="SSF55073">
    <property type="entry name" value="Nucleotide cyclase"/>
    <property type="match status" value="1"/>
</dbReference>
<evidence type="ECO:0000256" key="4">
    <source>
        <dbReference type="SAM" id="Phobius"/>
    </source>
</evidence>
<keyword evidence="4" id="KW-1133">Transmembrane helix</keyword>
<evidence type="ECO:0000313" key="7">
    <source>
        <dbReference type="Proteomes" id="UP000005289"/>
    </source>
</evidence>
<dbReference type="RefSeq" id="WP_006747459.1">
    <property type="nucleotide sequence ID" value="NZ_CP007029.1"/>
</dbReference>
<proteinExistence type="predicted"/>
<dbReference type="InterPro" id="IPR050469">
    <property type="entry name" value="Diguanylate_Cyclase"/>
</dbReference>
<evidence type="ECO:0000256" key="2">
    <source>
        <dbReference type="ARBA" id="ARBA00012528"/>
    </source>
</evidence>
<dbReference type="InterPro" id="IPR000160">
    <property type="entry name" value="GGDEF_dom"/>
</dbReference>
<dbReference type="SMART" id="SM00267">
    <property type="entry name" value="GGDEF"/>
    <property type="match status" value="1"/>
</dbReference>
<reference evidence="6 7" key="1">
    <citation type="submission" date="2013-12" db="EMBL/GenBank/DDBJ databases">
        <authorList>
            <consortium name="DOE Joint Genome Institute"/>
            <person name="Muyzer G."/>
            <person name="Huntemann M."/>
            <person name="Han J."/>
            <person name="Chen A."/>
            <person name="Kyrpides N."/>
            <person name="Mavromatis K."/>
            <person name="Markowitz V."/>
            <person name="Palaniappan K."/>
            <person name="Ivanova N."/>
            <person name="Schaumberg A."/>
            <person name="Pati A."/>
            <person name="Liolios K."/>
            <person name="Nordberg H.P."/>
            <person name="Cantor M.N."/>
            <person name="Hua S.X."/>
            <person name="Woyke T."/>
        </authorList>
    </citation>
    <scope>NUCLEOTIDE SEQUENCE [LARGE SCALE GENOMIC DNA]</scope>
    <source>
        <strain evidence="6 7">ARh 1</strain>
    </source>
</reference>
<organism evidence="6 7">
    <name type="scientific">Thioalkalivibrio paradoxus ARh 1</name>
    <dbReference type="NCBI Taxonomy" id="713585"/>
    <lineage>
        <taxon>Bacteria</taxon>
        <taxon>Pseudomonadati</taxon>
        <taxon>Pseudomonadota</taxon>
        <taxon>Gammaproteobacteria</taxon>
        <taxon>Chromatiales</taxon>
        <taxon>Ectothiorhodospiraceae</taxon>
        <taxon>Thioalkalivibrio</taxon>
    </lineage>
</organism>
<dbReference type="KEGG" id="tti:THITH_08970"/>
<feature type="domain" description="GGDEF" evidence="5">
    <location>
        <begin position="238"/>
        <end position="366"/>
    </location>
</feature>
<feature type="transmembrane region" description="Helical" evidence="4">
    <location>
        <begin position="107"/>
        <end position="129"/>
    </location>
</feature>
<feature type="transmembrane region" description="Helical" evidence="4">
    <location>
        <begin position="23"/>
        <end position="41"/>
    </location>
</feature>
<dbReference type="HOGENOM" id="CLU_000445_11_1_6"/>
<dbReference type="AlphaFoldDB" id="W0DM86"/>
<keyword evidence="4" id="KW-0472">Membrane</keyword>
<dbReference type="NCBIfam" id="TIGR00254">
    <property type="entry name" value="GGDEF"/>
    <property type="match status" value="1"/>
</dbReference>
<evidence type="ECO:0000313" key="6">
    <source>
        <dbReference type="EMBL" id="AHE98372.1"/>
    </source>
</evidence>
<feature type="transmembrane region" description="Helical" evidence="4">
    <location>
        <begin position="166"/>
        <end position="190"/>
    </location>
</feature>
<dbReference type="Proteomes" id="UP000005289">
    <property type="component" value="Chromosome"/>
</dbReference>
<evidence type="ECO:0000259" key="5">
    <source>
        <dbReference type="PROSITE" id="PS50887"/>
    </source>
</evidence>
<comment type="catalytic activity">
    <reaction evidence="3">
        <text>2 GTP = 3',3'-c-di-GMP + 2 diphosphate</text>
        <dbReference type="Rhea" id="RHEA:24898"/>
        <dbReference type="ChEBI" id="CHEBI:33019"/>
        <dbReference type="ChEBI" id="CHEBI:37565"/>
        <dbReference type="ChEBI" id="CHEBI:58805"/>
        <dbReference type="EC" id="2.7.7.65"/>
    </reaction>
</comment>
<evidence type="ECO:0000256" key="1">
    <source>
        <dbReference type="ARBA" id="ARBA00001946"/>
    </source>
</evidence>
<dbReference type="GO" id="GO:1902201">
    <property type="term" value="P:negative regulation of bacterial-type flagellum-dependent cell motility"/>
    <property type="evidence" value="ECO:0007669"/>
    <property type="project" value="TreeGrafter"/>
</dbReference>
<dbReference type="InterPro" id="IPR043128">
    <property type="entry name" value="Rev_trsase/Diguanyl_cyclase"/>
</dbReference>
<dbReference type="PANTHER" id="PTHR45138">
    <property type="entry name" value="REGULATORY COMPONENTS OF SENSORY TRANSDUCTION SYSTEM"/>
    <property type="match status" value="1"/>
</dbReference>
<dbReference type="GO" id="GO:0043709">
    <property type="term" value="P:cell adhesion involved in single-species biofilm formation"/>
    <property type="evidence" value="ECO:0007669"/>
    <property type="project" value="TreeGrafter"/>
</dbReference>
<dbReference type="OrthoDB" id="9812358at2"/>
<accession>W0DM86</accession>
<keyword evidence="7" id="KW-1185">Reference proteome</keyword>